<protein>
    <submittedName>
        <fullName evidence="1">Uncharacterized protein</fullName>
    </submittedName>
</protein>
<evidence type="ECO:0000313" key="1">
    <source>
        <dbReference type="EMBL" id="KAK1868412.1"/>
    </source>
</evidence>
<accession>A0ACC3CE03</accession>
<dbReference type="EMBL" id="CM020620">
    <property type="protein sequence ID" value="KAK1868412.1"/>
    <property type="molecule type" value="Genomic_DNA"/>
</dbReference>
<dbReference type="Proteomes" id="UP000798662">
    <property type="component" value="Chromosome 3"/>
</dbReference>
<organism evidence="1 2">
    <name type="scientific">Pyropia yezoensis</name>
    <name type="common">Susabi-nori</name>
    <name type="synonym">Porphyra yezoensis</name>
    <dbReference type="NCBI Taxonomy" id="2788"/>
    <lineage>
        <taxon>Eukaryota</taxon>
        <taxon>Rhodophyta</taxon>
        <taxon>Bangiophyceae</taxon>
        <taxon>Bangiales</taxon>
        <taxon>Bangiaceae</taxon>
        <taxon>Pyropia</taxon>
    </lineage>
</organism>
<proteinExistence type="predicted"/>
<gene>
    <name evidence="1" type="ORF">I4F81_010901</name>
</gene>
<sequence>MPFVALRCSTGGLIAATGDSIDLARFLVAWTQLDRDDALISTFETHGAASSWFSIMPLTLPTWAARICLAMDDEDLINLEDETDPFPVFALLRQVGGQLAHEDNTALTPRLVNTVNALNGEVAVERTLSSMGDAEQWLLKFRVPAWLLAPAAVLPTVDETKGDDAVVVTVTTADGVIHLSDDEEDGQDAEAAARSAFRRAALALPPPPPITRSILALSSIKNSMLLPVAFQRHSVTGSACSSNSQPTKKLRTGETVAFDMGRLATAILRRKKGLFVTGGGGVGKTRLLRQCADEHRQAHGGGRAGLHVVAPMGVAAAAAGGVTIHSYLRLPAGCFGKSLSEEQDAARLYNIMDRLTKMQLADTTLILLDEVSLVLSRMFTSLIYSLEIAHAKMESDVVWRIVVFGDFFELPPLRGEEDNNDTSGLYAFKSVSWNRLFQNEQLLLRYVWHQ</sequence>
<comment type="caution">
    <text evidence="1">The sequence shown here is derived from an EMBL/GenBank/DDBJ whole genome shotgun (WGS) entry which is preliminary data.</text>
</comment>
<name>A0ACC3CE03_PYRYE</name>
<evidence type="ECO:0000313" key="2">
    <source>
        <dbReference type="Proteomes" id="UP000798662"/>
    </source>
</evidence>
<reference evidence="1" key="1">
    <citation type="submission" date="2019-11" db="EMBL/GenBank/DDBJ databases">
        <title>Nori genome reveals adaptations in red seaweeds to the harsh intertidal environment.</title>
        <authorList>
            <person name="Wang D."/>
            <person name="Mao Y."/>
        </authorList>
    </citation>
    <scope>NUCLEOTIDE SEQUENCE</scope>
    <source>
        <tissue evidence="1">Gametophyte</tissue>
    </source>
</reference>
<keyword evidence="2" id="KW-1185">Reference proteome</keyword>